<dbReference type="InterPro" id="IPR053178">
    <property type="entry name" value="Osmoadaptation_assoc"/>
</dbReference>
<evidence type="ECO:0000313" key="1">
    <source>
        <dbReference type="EMBL" id="OAQ65323.1"/>
    </source>
</evidence>
<dbReference type="GeneID" id="28849468"/>
<reference evidence="1 2" key="1">
    <citation type="journal article" date="2016" name="PLoS Pathog.">
        <title>Biosynthesis of antibiotic leucinostatins in bio-control fungus Purpureocillium lilacinum and their inhibition on phytophthora revealed by genome mining.</title>
        <authorList>
            <person name="Wang G."/>
            <person name="Liu Z."/>
            <person name="Lin R."/>
            <person name="Li E."/>
            <person name="Mao Z."/>
            <person name="Ling J."/>
            <person name="Yang Y."/>
            <person name="Yin W.B."/>
            <person name="Xie B."/>
        </authorList>
    </citation>
    <scope>NUCLEOTIDE SEQUENCE [LARGE SCALE GENOMIC DNA]</scope>
    <source>
        <strain evidence="1">170</strain>
    </source>
</reference>
<name>A0A179FJV6_METCM</name>
<proteinExistence type="predicted"/>
<protein>
    <submittedName>
        <fullName evidence="1">C6 zinc finger domain-containing protein</fullName>
    </submittedName>
</protein>
<evidence type="ECO:0000313" key="2">
    <source>
        <dbReference type="Proteomes" id="UP000078397"/>
    </source>
</evidence>
<dbReference type="Proteomes" id="UP000078397">
    <property type="component" value="Unassembled WGS sequence"/>
</dbReference>
<dbReference type="OrthoDB" id="5126878at2759"/>
<sequence>MYELAESPAAGVEGAENSIKAANGYTTHLMGAMMLMELRGPDMNNSPLAHSLFLGLRRYMLLGSLMNHKDTFISHPQWRERPWAVYPKNLLDVCLDALFEMPAVLRQWDAVSHESNDAVIQHKCAAILDRCNELDADLQNWYVEYEQSWSGPLYQTAFCTLKSQFDNDELGKVFPISYHFPVFTIGYVLITYWSGMMVVHNIAMAAQYKLAYVASMSPSGTLSACAAAKEHTDIWLDMVRNMCQSVEYFMGQETGRIGPTTAMGIMQGCMASLSGEPELWGRERGWIVEMMGRIGKRLNLPRHDILWK</sequence>
<dbReference type="EMBL" id="LSBJ02000005">
    <property type="protein sequence ID" value="OAQ65323.1"/>
    <property type="molecule type" value="Genomic_DNA"/>
</dbReference>
<gene>
    <name evidence="1" type="ORF">VFPPC_06444</name>
</gene>
<dbReference type="STRING" id="1380566.A0A179FJV6"/>
<dbReference type="PANTHER" id="PTHR38111">
    <property type="entry name" value="ZN(2)-C6 FUNGAL-TYPE DOMAIN-CONTAINING PROTEIN-RELATED"/>
    <property type="match status" value="1"/>
</dbReference>
<comment type="caution">
    <text evidence="1">The sequence shown here is derived from an EMBL/GenBank/DDBJ whole genome shotgun (WGS) entry which is preliminary data.</text>
</comment>
<keyword evidence="2" id="KW-1185">Reference proteome</keyword>
<dbReference type="RefSeq" id="XP_018142637.1">
    <property type="nucleotide sequence ID" value="XM_018285474.1"/>
</dbReference>
<dbReference type="AlphaFoldDB" id="A0A179FJV6"/>
<dbReference type="PANTHER" id="PTHR38111:SF11">
    <property type="entry name" value="TRANSCRIPTION FACTOR DOMAIN-CONTAINING PROTEIN-RELATED"/>
    <property type="match status" value="1"/>
</dbReference>
<accession>A0A179FJV6</accession>
<dbReference type="KEGG" id="pchm:VFPPC_06444"/>
<organism evidence="1 2">
    <name type="scientific">Pochonia chlamydosporia 170</name>
    <dbReference type="NCBI Taxonomy" id="1380566"/>
    <lineage>
        <taxon>Eukaryota</taxon>
        <taxon>Fungi</taxon>
        <taxon>Dikarya</taxon>
        <taxon>Ascomycota</taxon>
        <taxon>Pezizomycotina</taxon>
        <taxon>Sordariomycetes</taxon>
        <taxon>Hypocreomycetidae</taxon>
        <taxon>Hypocreales</taxon>
        <taxon>Clavicipitaceae</taxon>
        <taxon>Pochonia</taxon>
    </lineage>
</organism>